<dbReference type="Pfam" id="PF09471">
    <property type="entry name" value="Peptidase_M64"/>
    <property type="match status" value="2"/>
</dbReference>
<organism evidence="2 3">
    <name type="scientific">Micromonospora polyrhachis</name>
    <dbReference type="NCBI Taxonomy" id="1282883"/>
    <lineage>
        <taxon>Bacteria</taxon>
        <taxon>Bacillati</taxon>
        <taxon>Actinomycetota</taxon>
        <taxon>Actinomycetes</taxon>
        <taxon>Micromonosporales</taxon>
        <taxon>Micromonosporaceae</taxon>
        <taxon>Micromonospora</taxon>
    </lineage>
</organism>
<evidence type="ECO:0000256" key="1">
    <source>
        <dbReference type="SAM" id="SignalP"/>
    </source>
</evidence>
<keyword evidence="3" id="KW-1185">Reference proteome</keyword>
<gene>
    <name evidence="2" type="ORF">FHR38_004497</name>
</gene>
<dbReference type="GO" id="GO:0008237">
    <property type="term" value="F:metallopeptidase activity"/>
    <property type="evidence" value="ECO:0007669"/>
    <property type="project" value="InterPro"/>
</dbReference>
<dbReference type="RefSeq" id="WP_184536489.1">
    <property type="nucleotide sequence ID" value="NZ_JACHJW010000001.1"/>
</dbReference>
<feature type="signal peptide" evidence="1">
    <location>
        <begin position="1"/>
        <end position="24"/>
    </location>
</feature>
<accession>A0A7W7STS7</accession>
<dbReference type="EMBL" id="JACHJW010000001">
    <property type="protein sequence ID" value="MBB4960764.1"/>
    <property type="molecule type" value="Genomic_DNA"/>
</dbReference>
<proteinExistence type="predicted"/>
<protein>
    <recommendedName>
        <fullName evidence="4">IgA peptidase M64</fullName>
    </recommendedName>
</protein>
<dbReference type="AlphaFoldDB" id="A0A7W7STS7"/>
<keyword evidence="1" id="KW-0732">Signal</keyword>
<dbReference type="Gene3D" id="3.40.390.10">
    <property type="entry name" value="Collagenase (Catalytic Domain)"/>
    <property type="match status" value="1"/>
</dbReference>
<evidence type="ECO:0000313" key="2">
    <source>
        <dbReference type="EMBL" id="MBB4960764.1"/>
    </source>
</evidence>
<evidence type="ECO:0008006" key="4">
    <source>
        <dbReference type="Google" id="ProtNLM"/>
    </source>
</evidence>
<dbReference type="InterPro" id="IPR019026">
    <property type="entry name" value="Peptidase_M64_IgA"/>
</dbReference>
<evidence type="ECO:0000313" key="3">
    <source>
        <dbReference type="Proteomes" id="UP000578819"/>
    </source>
</evidence>
<dbReference type="InterPro" id="IPR024079">
    <property type="entry name" value="MetalloPept_cat_dom_sf"/>
</dbReference>
<sequence length="446" mass="48961">MRRLPLLVGALLVTSCVLAVPAHAQGPSERKVEVFGEHGPQGYVEVPAQVGAQQRSVAPPTATVTPIEINGPSDKRIDLVYLGDGYTESEQDLYASQVAYSWNILAQREPFRSYRTLFNVWQVNVVSNESGSDNDPTEGVVKDTALNSTYYCDGLERLICLDVPTAESYAGLAPAFDQIAVVINSPTYGGAGYIEDNLVTFSGGHSAGPEILPHELGHSLGDLADEYPYWAYPDDGSTYTGEEPPYANVSVHNANQQVTQRTKWWYWLGEASPDGGTIGTFEGAYYYNLGIYRPSDNSLMRSLRQPFNLVGREEMTRKLYETTGLVDSATPNRAPVRDRATLTVAPVPIPTVTTRWFINGHEITQWAGRTSVEVLTKKPKQPKGQPESPWCGRKDLRGRGACTYTVRVTDTTGFVRNPTYQRDILSSTITWNVQDKPGGGRPGSTA</sequence>
<reference evidence="2 3" key="1">
    <citation type="submission" date="2020-08" db="EMBL/GenBank/DDBJ databases">
        <title>Sequencing the genomes of 1000 actinobacteria strains.</title>
        <authorList>
            <person name="Klenk H.-P."/>
        </authorList>
    </citation>
    <scope>NUCLEOTIDE SEQUENCE [LARGE SCALE GENOMIC DNA]</scope>
    <source>
        <strain evidence="2 3">DSM 45886</strain>
    </source>
</reference>
<feature type="chain" id="PRO_5031501046" description="IgA peptidase M64" evidence="1">
    <location>
        <begin position="25"/>
        <end position="446"/>
    </location>
</feature>
<comment type="caution">
    <text evidence="2">The sequence shown here is derived from an EMBL/GenBank/DDBJ whole genome shotgun (WGS) entry which is preliminary data.</text>
</comment>
<dbReference type="Proteomes" id="UP000578819">
    <property type="component" value="Unassembled WGS sequence"/>
</dbReference>
<name>A0A7W7STS7_9ACTN</name>
<dbReference type="PROSITE" id="PS51257">
    <property type="entry name" value="PROKAR_LIPOPROTEIN"/>
    <property type="match status" value="1"/>
</dbReference>